<proteinExistence type="predicted"/>
<accession>A0A6S6QX48</accession>
<gene>
    <name evidence="1" type="ORF">IZ6_25670</name>
</gene>
<organism evidence="1 2">
    <name type="scientific">Terrihabitans soli</name>
    <dbReference type="NCBI Taxonomy" id="708113"/>
    <lineage>
        <taxon>Bacteria</taxon>
        <taxon>Pseudomonadati</taxon>
        <taxon>Pseudomonadota</taxon>
        <taxon>Alphaproteobacteria</taxon>
        <taxon>Hyphomicrobiales</taxon>
        <taxon>Terrihabitans</taxon>
    </lineage>
</organism>
<reference evidence="1 2" key="1">
    <citation type="submission" date="2020-08" db="EMBL/GenBank/DDBJ databases">
        <title>Genome sequence of Rhizobiales bacterium strain IZ6.</title>
        <authorList>
            <person name="Nakai R."/>
            <person name="Naganuma T."/>
        </authorList>
    </citation>
    <scope>NUCLEOTIDE SEQUENCE [LARGE SCALE GENOMIC DNA]</scope>
    <source>
        <strain evidence="1 2">IZ6</strain>
    </source>
</reference>
<dbReference type="AlphaFoldDB" id="A0A6S6QX48"/>
<dbReference type="RefSeq" id="WP_222875451.1">
    <property type="nucleotide sequence ID" value="NZ_AP023361.1"/>
</dbReference>
<evidence type="ECO:0000313" key="1">
    <source>
        <dbReference type="EMBL" id="BCJ91832.1"/>
    </source>
</evidence>
<sequence>MGTSLSESSLLAGFKAPTIDAELAIAKRALAEFRAVIDFALYEEDDHWNRYEFLKQWSEGMYDDLAEEWPEWPEFLKDYLEAEGLV</sequence>
<name>A0A6S6QX48_9HYPH</name>
<keyword evidence="2" id="KW-1185">Reference proteome</keyword>
<protein>
    <submittedName>
        <fullName evidence="1">Uncharacterized protein</fullName>
    </submittedName>
</protein>
<dbReference type="KEGG" id="tso:IZ6_25670"/>
<dbReference type="EMBL" id="AP023361">
    <property type="protein sequence ID" value="BCJ91832.1"/>
    <property type="molecule type" value="Genomic_DNA"/>
</dbReference>
<evidence type="ECO:0000313" key="2">
    <source>
        <dbReference type="Proteomes" id="UP000515317"/>
    </source>
</evidence>
<dbReference type="Proteomes" id="UP000515317">
    <property type="component" value="Chromosome"/>
</dbReference>